<dbReference type="AlphaFoldDB" id="A0A1F5EAM4"/>
<dbReference type="EMBL" id="MEZX01000002">
    <property type="protein sequence ID" value="OGD64467.1"/>
    <property type="molecule type" value="Genomic_DNA"/>
</dbReference>
<protein>
    <submittedName>
        <fullName evidence="1">Uncharacterized protein</fullName>
    </submittedName>
</protein>
<sequence length="242" mass="26884">MGKQNLRPATDDQKTRVRQVFEGVVENLAFEQAEAILSNRTTFEGEVNQLVIGLTQEERVKALGGSEIERWAAFYKHFFGLELKGVSLDVNGSGSGLLVLDSRVTRAEDVFRSLPKALDGLKAHKWTSSPLDVAVARNFRRLGETRVLRAKCVQTELSSFDEISSPRPTITEGMILVAFRLFVEGATNGEFEVPCLGSRTTVLGMVPVLRFAKTVTGFALHVEQRSKPEPGRLYDVWQIRGC</sequence>
<organism evidence="1 2">
    <name type="scientific">Candidatus Berkelbacteria bacterium RIFCSPLOWO2_01_FULL_50_28</name>
    <dbReference type="NCBI Taxonomy" id="1797471"/>
    <lineage>
        <taxon>Bacteria</taxon>
        <taxon>Candidatus Berkelbacteria</taxon>
    </lineage>
</organism>
<dbReference type="Proteomes" id="UP000177481">
    <property type="component" value="Unassembled WGS sequence"/>
</dbReference>
<proteinExistence type="predicted"/>
<evidence type="ECO:0000313" key="2">
    <source>
        <dbReference type="Proteomes" id="UP000177481"/>
    </source>
</evidence>
<reference evidence="1 2" key="1">
    <citation type="journal article" date="2016" name="Nat. Commun.">
        <title>Thousands of microbial genomes shed light on interconnected biogeochemical processes in an aquifer system.</title>
        <authorList>
            <person name="Anantharaman K."/>
            <person name="Brown C.T."/>
            <person name="Hug L.A."/>
            <person name="Sharon I."/>
            <person name="Castelle C.J."/>
            <person name="Probst A.J."/>
            <person name="Thomas B.C."/>
            <person name="Singh A."/>
            <person name="Wilkins M.J."/>
            <person name="Karaoz U."/>
            <person name="Brodie E.L."/>
            <person name="Williams K.H."/>
            <person name="Hubbard S.S."/>
            <person name="Banfield J.F."/>
        </authorList>
    </citation>
    <scope>NUCLEOTIDE SEQUENCE [LARGE SCALE GENOMIC DNA]</scope>
</reference>
<evidence type="ECO:0000313" key="1">
    <source>
        <dbReference type="EMBL" id="OGD64467.1"/>
    </source>
</evidence>
<accession>A0A1F5EAM4</accession>
<gene>
    <name evidence="1" type="ORF">A3A71_00170</name>
</gene>
<name>A0A1F5EAM4_9BACT</name>
<comment type="caution">
    <text evidence="1">The sequence shown here is derived from an EMBL/GenBank/DDBJ whole genome shotgun (WGS) entry which is preliminary data.</text>
</comment>